<proteinExistence type="predicted"/>
<reference evidence="1 2" key="1">
    <citation type="submission" date="2019-05" db="EMBL/GenBank/DDBJ databases">
        <authorList>
            <person name="Baumgardner C.A."/>
            <person name="Folse N.B."/>
            <person name="Neri L.M."/>
            <person name="Renaud V.D."/>
            <person name="Wallen J.R."/>
            <person name="Bintz B.J."/>
            <person name="Gainey M.D."/>
            <person name="Garlena R.A."/>
            <person name="Russell D.A."/>
            <person name="Pope W.H."/>
            <person name="Jacobs-Sera D."/>
            <person name="Hatfull G.F."/>
        </authorList>
    </citation>
    <scope>NUCLEOTIDE SEQUENCE [LARGE SCALE GENOMIC DNA]</scope>
</reference>
<dbReference type="EMBL" id="MK878904">
    <property type="protein sequence ID" value="QDF16970.1"/>
    <property type="molecule type" value="Genomic_DNA"/>
</dbReference>
<accession>A0A4Y6EE69</accession>
<name>A0A4Y6EE69_9CAUD</name>
<evidence type="ECO:0000313" key="2">
    <source>
        <dbReference type="Proteomes" id="UP000318861"/>
    </source>
</evidence>
<protein>
    <submittedName>
        <fullName evidence="1">Uncharacterized protein</fullName>
    </submittedName>
</protein>
<organism evidence="1 2">
    <name type="scientific">Microbacterium phage TinyTimothy</name>
    <dbReference type="NCBI Taxonomy" id="2583039"/>
    <lineage>
        <taxon>Viruses</taxon>
        <taxon>Duplodnaviria</taxon>
        <taxon>Heunggongvirae</taxon>
        <taxon>Uroviricota</taxon>
        <taxon>Caudoviricetes</taxon>
        <taxon>Eekayvirinae</taxon>
        <taxon>Tinytimothyvirus</taxon>
        <taxon>Tinytimothyvirus tinytimothy</taxon>
    </lineage>
</organism>
<evidence type="ECO:0000313" key="1">
    <source>
        <dbReference type="EMBL" id="QDF16970.1"/>
    </source>
</evidence>
<dbReference type="RefSeq" id="YP_009847645.1">
    <property type="nucleotide sequence ID" value="NC_048777.1"/>
</dbReference>
<keyword evidence="2" id="KW-1185">Reference proteome</keyword>
<sequence length="208" mass="23717">MEQQDKIPPLYGLTYHKFNPNSRDKNHQDYGEDHLAASLEDADLISSKVAVPAPQKLDLFGFENDEVVETHKLVLDIDLPARLIPSTTPDHYHLYIDKEIPADKYWDLVQAFVDAGLVEEGYLGASMRRGYTSARLPWVRKPARSDYVCIGCNREPHEIDEYIRFAAEEDLTPDEFVRRSEGTLNRFTGHFWCTACYIEAGQPMGVAP</sequence>
<gene>
    <name evidence="1" type="primary">17</name>
    <name evidence="1" type="ORF">SEA_TINYTIMOTHY_17</name>
</gene>
<dbReference type="GeneID" id="55618042"/>
<dbReference type="KEGG" id="vg:55618042"/>
<dbReference type="Proteomes" id="UP000318861">
    <property type="component" value="Segment"/>
</dbReference>